<feature type="transmembrane region" description="Helical" evidence="7">
    <location>
        <begin position="443"/>
        <end position="464"/>
    </location>
</feature>
<feature type="transmembrane region" description="Helical" evidence="7">
    <location>
        <begin position="70"/>
        <end position="89"/>
    </location>
</feature>
<keyword evidence="4 7" id="KW-1133">Transmembrane helix</keyword>
<feature type="transmembrane region" description="Helical" evidence="7">
    <location>
        <begin position="398"/>
        <end position="418"/>
    </location>
</feature>
<dbReference type="AlphaFoldDB" id="A0AAN7FKH1"/>
<gene>
    <name evidence="8" type="ORF">RGQ29_016665</name>
</gene>
<feature type="transmembrane region" description="Helical" evidence="7">
    <location>
        <begin position="485"/>
        <end position="505"/>
    </location>
</feature>
<evidence type="ECO:0000256" key="5">
    <source>
        <dbReference type="ARBA" id="ARBA00023136"/>
    </source>
</evidence>
<evidence type="ECO:0000256" key="3">
    <source>
        <dbReference type="ARBA" id="ARBA00022692"/>
    </source>
</evidence>
<evidence type="ECO:0000256" key="2">
    <source>
        <dbReference type="ARBA" id="ARBA00005982"/>
    </source>
</evidence>
<comment type="caution">
    <text evidence="8">The sequence shown here is derived from an EMBL/GenBank/DDBJ whole genome shotgun (WGS) entry which is preliminary data.</text>
</comment>
<keyword evidence="9" id="KW-1185">Reference proteome</keyword>
<dbReference type="Proteomes" id="UP001324115">
    <property type="component" value="Unassembled WGS sequence"/>
</dbReference>
<evidence type="ECO:0000256" key="6">
    <source>
        <dbReference type="SAM" id="MobiDB-lite"/>
    </source>
</evidence>
<accession>A0AAN7FKH1</accession>
<keyword evidence="5 7" id="KW-0472">Membrane</keyword>
<organism evidence="8 9">
    <name type="scientific">Quercus rubra</name>
    <name type="common">Northern red oak</name>
    <name type="synonym">Quercus borealis</name>
    <dbReference type="NCBI Taxonomy" id="3512"/>
    <lineage>
        <taxon>Eukaryota</taxon>
        <taxon>Viridiplantae</taxon>
        <taxon>Streptophyta</taxon>
        <taxon>Embryophyta</taxon>
        <taxon>Tracheophyta</taxon>
        <taxon>Spermatophyta</taxon>
        <taxon>Magnoliopsida</taxon>
        <taxon>eudicotyledons</taxon>
        <taxon>Gunneridae</taxon>
        <taxon>Pentapetalae</taxon>
        <taxon>rosids</taxon>
        <taxon>fabids</taxon>
        <taxon>Fagales</taxon>
        <taxon>Fagaceae</taxon>
        <taxon>Quercus</taxon>
    </lineage>
</organism>
<evidence type="ECO:0000256" key="4">
    <source>
        <dbReference type="ARBA" id="ARBA00022989"/>
    </source>
</evidence>
<feature type="transmembrane region" description="Helical" evidence="7">
    <location>
        <begin position="194"/>
        <end position="216"/>
    </location>
</feature>
<comment type="similarity">
    <text evidence="2">Belongs to the major facilitator superfamily. Proton-dependent oligopeptide transporter (POT/PTR) (TC 2.A.17) family.</text>
</comment>
<keyword evidence="3 7" id="KW-0812">Transmembrane</keyword>
<feature type="transmembrane region" description="Helical" evidence="7">
    <location>
        <begin position="169"/>
        <end position="188"/>
    </location>
</feature>
<protein>
    <submittedName>
        <fullName evidence="8">Uncharacterized protein</fullName>
    </submittedName>
</protein>
<dbReference type="GO" id="GO:0016020">
    <property type="term" value="C:membrane"/>
    <property type="evidence" value="ECO:0007669"/>
    <property type="project" value="UniProtKB-SubCell"/>
</dbReference>
<evidence type="ECO:0000313" key="8">
    <source>
        <dbReference type="EMBL" id="KAK4592236.1"/>
    </source>
</evidence>
<proteinExistence type="inferred from homology"/>
<dbReference type="PANTHER" id="PTHR11654">
    <property type="entry name" value="OLIGOPEPTIDE TRANSPORTER-RELATED"/>
    <property type="match status" value="1"/>
</dbReference>
<name>A0AAN7FKH1_QUERU</name>
<dbReference type="Gene3D" id="1.20.1250.20">
    <property type="entry name" value="MFS general substrate transporter like domains"/>
    <property type="match status" value="1"/>
</dbReference>
<evidence type="ECO:0000313" key="9">
    <source>
        <dbReference type="Proteomes" id="UP001324115"/>
    </source>
</evidence>
<feature type="transmembrane region" description="Helical" evidence="7">
    <location>
        <begin position="96"/>
        <end position="115"/>
    </location>
</feature>
<dbReference type="InterPro" id="IPR000109">
    <property type="entry name" value="POT_fam"/>
</dbReference>
<comment type="subcellular location">
    <subcellularLocation>
        <location evidence="1">Membrane</location>
        <topology evidence="1">Multi-pass membrane protein</topology>
    </subcellularLocation>
</comment>
<evidence type="ECO:0000256" key="1">
    <source>
        <dbReference type="ARBA" id="ARBA00004141"/>
    </source>
</evidence>
<feature type="transmembrane region" description="Helical" evidence="7">
    <location>
        <begin position="315"/>
        <end position="336"/>
    </location>
</feature>
<dbReference type="SUPFAM" id="SSF103473">
    <property type="entry name" value="MFS general substrate transporter"/>
    <property type="match status" value="1"/>
</dbReference>
<feature type="transmembrane region" description="Helical" evidence="7">
    <location>
        <begin position="356"/>
        <end position="377"/>
    </location>
</feature>
<reference evidence="8 9" key="1">
    <citation type="journal article" date="2023" name="G3 (Bethesda)">
        <title>A haplotype-resolved chromosome-scale genome for Quercus rubra L. provides insights into the genetics of adaptive traits for red oak species.</title>
        <authorList>
            <person name="Kapoor B."/>
            <person name="Jenkins J."/>
            <person name="Schmutz J."/>
            <person name="Zhebentyayeva T."/>
            <person name="Kuelheim C."/>
            <person name="Coggeshall M."/>
            <person name="Heim C."/>
            <person name="Lasky J.R."/>
            <person name="Leites L."/>
            <person name="Islam-Faridi N."/>
            <person name="Romero-Severson J."/>
            <person name="DeLeo V.L."/>
            <person name="Lucas S.M."/>
            <person name="Lazic D."/>
            <person name="Gailing O."/>
            <person name="Carlson J."/>
            <person name="Staton M."/>
        </authorList>
    </citation>
    <scope>NUCLEOTIDE SEQUENCE [LARGE SCALE GENOMIC DNA]</scope>
    <source>
        <strain evidence="8">Pseudo-F2</strain>
    </source>
</reference>
<dbReference type="InterPro" id="IPR036259">
    <property type="entry name" value="MFS_trans_sf"/>
</dbReference>
<evidence type="ECO:0000256" key="7">
    <source>
        <dbReference type="SAM" id="Phobius"/>
    </source>
</evidence>
<feature type="transmembrane region" description="Helical" evidence="7">
    <location>
        <begin position="525"/>
        <end position="545"/>
    </location>
</feature>
<sequence length="576" mass="64579">MAYNSHKDDKNVDSAQQKPSKKGGWKAAIFLLFIAVVERFSFFGLSANLVTYLTNELHQPTSTAAKNVNIWTGVSNIVPLFSAFLADSFLGRFKTIVLACVIYLVGMILLSLSVSVVPLDYRKVIVFVALYMIAIGEGGHKPCVQTFAADQFEEDSLQNKKVKSSFFNWWFWGIVLGPSIGLLGVIYVEDNVSWTVATVMLAVAMAAALILLLLGVKRYRKQGPLGSPITTVAQVLVAAARKWRVDKKRDSGGDFREDGLLTPVLFQERISLIIKLVANCRCLDKAMIFDKHDAIIKVRDPWRLCSLNQVEEVKLVLRLFPIWLSCLMYAIIVAQMNTFFVKQGSTLQRSITPHFVLPPATLQAIVGLTIILGLPIYERFFVPIARKFTGHPSGITMLQRVGVGLFLSILIMVVSSLVETKRINVVKEYNLLDHPKVEVPMKVWWLVPQYIITGLVEIFTYVGLQELFYSQMPESMRSLGSAINLSVNGIGNFVSSVIISMAQGISSKHGEEWLGDNLNRAHLNYFYWVLAGISALNFCFFLWIAKRFVYKKLDEDDVPEEKESGAINRDMGEEII</sequence>
<dbReference type="EMBL" id="JAXUIC010000004">
    <property type="protein sequence ID" value="KAK4592236.1"/>
    <property type="molecule type" value="Genomic_DNA"/>
</dbReference>
<feature type="region of interest" description="Disordered" evidence="6">
    <location>
        <begin position="1"/>
        <end position="20"/>
    </location>
</feature>
<feature type="compositionally biased region" description="Basic and acidic residues" evidence="6">
    <location>
        <begin position="1"/>
        <end position="12"/>
    </location>
</feature>
<dbReference type="GO" id="GO:0022857">
    <property type="term" value="F:transmembrane transporter activity"/>
    <property type="evidence" value="ECO:0007669"/>
    <property type="project" value="InterPro"/>
</dbReference>
<feature type="transmembrane region" description="Helical" evidence="7">
    <location>
        <begin position="27"/>
        <end position="50"/>
    </location>
</feature>
<dbReference type="Pfam" id="PF00854">
    <property type="entry name" value="PTR2"/>
    <property type="match status" value="1"/>
</dbReference>